<gene>
    <name evidence="4" type="ORF">IMG5_187270</name>
</gene>
<dbReference type="InterPro" id="IPR002777">
    <property type="entry name" value="PFD_beta-like"/>
</dbReference>
<dbReference type="Proteomes" id="UP000008983">
    <property type="component" value="Unassembled WGS sequence"/>
</dbReference>
<dbReference type="RefSeq" id="XP_004027228.1">
    <property type="nucleotide sequence ID" value="XM_004027179.1"/>
</dbReference>
<dbReference type="GO" id="GO:0016272">
    <property type="term" value="C:prefoldin complex"/>
    <property type="evidence" value="ECO:0007669"/>
    <property type="project" value="InterPro"/>
</dbReference>
<reference evidence="4 5" key="1">
    <citation type="submission" date="2011-07" db="EMBL/GenBank/DDBJ databases">
        <authorList>
            <person name="Coyne R."/>
            <person name="Brami D."/>
            <person name="Johnson J."/>
            <person name="Hostetler J."/>
            <person name="Hannick L."/>
            <person name="Clark T."/>
            <person name="Cassidy-Hanley D."/>
            <person name="Inman J."/>
        </authorList>
    </citation>
    <scope>NUCLEOTIDE SEQUENCE [LARGE SCALE GENOMIC DNA]</scope>
    <source>
        <strain evidence="4 5">G5</strain>
    </source>
</reference>
<dbReference type="Gene3D" id="1.10.287.370">
    <property type="match status" value="1"/>
</dbReference>
<protein>
    <recommendedName>
        <fullName evidence="6">Prefoldin subunit 1</fullName>
    </recommendedName>
</protein>
<dbReference type="PANTHER" id="PTHR20903:SF0">
    <property type="entry name" value="PREFOLDIN SUBUNIT 1"/>
    <property type="match status" value="1"/>
</dbReference>
<comment type="similarity">
    <text evidence="1">Belongs to the prefoldin subunit beta family.</text>
</comment>
<dbReference type="OMA" id="HQYMELE"/>
<proteinExistence type="inferred from homology"/>
<keyword evidence="5" id="KW-1185">Reference proteome</keyword>
<dbReference type="PANTHER" id="PTHR20903">
    <property type="entry name" value="PREFOLDIN SUBUNIT 1-RELATED"/>
    <property type="match status" value="1"/>
</dbReference>
<evidence type="ECO:0008006" key="6">
    <source>
        <dbReference type="Google" id="ProtNLM"/>
    </source>
</evidence>
<evidence type="ECO:0000313" key="5">
    <source>
        <dbReference type="Proteomes" id="UP000008983"/>
    </source>
</evidence>
<accession>G0R3R6</accession>
<name>G0R3R6_ICHMU</name>
<keyword evidence="2" id="KW-0143">Chaperone</keyword>
<dbReference type="SUPFAM" id="SSF46579">
    <property type="entry name" value="Prefoldin"/>
    <property type="match status" value="1"/>
</dbReference>
<evidence type="ECO:0000313" key="4">
    <source>
        <dbReference type="EMBL" id="EGR27883.1"/>
    </source>
</evidence>
<dbReference type="Pfam" id="PF01920">
    <property type="entry name" value="Prefoldin_2"/>
    <property type="match status" value="1"/>
</dbReference>
<dbReference type="GO" id="GO:0044183">
    <property type="term" value="F:protein folding chaperone"/>
    <property type="evidence" value="ECO:0007669"/>
    <property type="project" value="TreeGrafter"/>
</dbReference>
<evidence type="ECO:0000256" key="3">
    <source>
        <dbReference type="SAM" id="Coils"/>
    </source>
</evidence>
<dbReference type="InParanoid" id="G0R3R6"/>
<dbReference type="EMBL" id="GL984312">
    <property type="protein sequence ID" value="EGR27883.1"/>
    <property type="molecule type" value="Genomic_DNA"/>
</dbReference>
<dbReference type="GeneID" id="14903953"/>
<evidence type="ECO:0000256" key="2">
    <source>
        <dbReference type="ARBA" id="ARBA00023186"/>
    </source>
</evidence>
<dbReference type="AlphaFoldDB" id="G0R3R6"/>
<dbReference type="GO" id="GO:0005737">
    <property type="term" value="C:cytoplasm"/>
    <property type="evidence" value="ECO:0007669"/>
    <property type="project" value="TreeGrafter"/>
</dbReference>
<feature type="coiled-coil region" evidence="3">
    <location>
        <begin position="82"/>
        <end position="109"/>
    </location>
</feature>
<dbReference type="GO" id="GO:0051082">
    <property type="term" value="F:unfolded protein binding"/>
    <property type="evidence" value="ECO:0007669"/>
    <property type="project" value="InterPro"/>
</dbReference>
<dbReference type="eggNOG" id="ENOG502T1TZ">
    <property type="taxonomic scope" value="Eukaryota"/>
</dbReference>
<keyword evidence="3" id="KW-0175">Coiled coil</keyword>
<sequence length="122" mass="14229">MSSREEMARAVLEQERDMIGAAQKAKAYDNSILFLKRNIAKGQISLKELNSVQQNQKAYRPLGRAFILRNKEDIQTELEGIIKNNETDIKDYEKNRAHLIKKRDELEKLVKEGVEKIKQMQQ</sequence>
<evidence type="ECO:0000256" key="1">
    <source>
        <dbReference type="ARBA" id="ARBA00008045"/>
    </source>
</evidence>
<dbReference type="InterPro" id="IPR009053">
    <property type="entry name" value="Prefoldin"/>
</dbReference>
<dbReference type="OrthoDB" id="5242628at2759"/>
<organism evidence="4 5">
    <name type="scientific">Ichthyophthirius multifiliis</name>
    <name type="common">White spot disease agent</name>
    <name type="synonym">Ich</name>
    <dbReference type="NCBI Taxonomy" id="5932"/>
    <lineage>
        <taxon>Eukaryota</taxon>
        <taxon>Sar</taxon>
        <taxon>Alveolata</taxon>
        <taxon>Ciliophora</taxon>
        <taxon>Intramacronucleata</taxon>
        <taxon>Oligohymenophorea</taxon>
        <taxon>Hymenostomatida</taxon>
        <taxon>Ophryoglenina</taxon>
        <taxon>Ichthyophthirius</taxon>
    </lineage>
</organism>